<protein>
    <submittedName>
        <fullName evidence="1">Uncharacterized protein</fullName>
    </submittedName>
</protein>
<organism evidence="1 2">
    <name type="scientific">Paracerasibacillus soli</name>
    <dbReference type="NCBI Taxonomy" id="480284"/>
    <lineage>
        <taxon>Bacteria</taxon>
        <taxon>Bacillati</taxon>
        <taxon>Bacillota</taxon>
        <taxon>Bacilli</taxon>
        <taxon>Bacillales</taxon>
        <taxon>Bacillaceae</taxon>
        <taxon>Paracerasibacillus</taxon>
    </lineage>
</organism>
<gene>
    <name evidence="1" type="ORF">RWD45_02420</name>
</gene>
<dbReference type="EMBL" id="JAWDIQ010000001">
    <property type="protein sequence ID" value="MDY0407670.1"/>
    <property type="molecule type" value="Genomic_DNA"/>
</dbReference>
<keyword evidence="2" id="KW-1185">Reference proteome</keyword>
<reference evidence="1 2" key="1">
    <citation type="submission" date="2023-10" db="EMBL/GenBank/DDBJ databases">
        <title>Virgibacillus soli CC-YMP-6 genome.</title>
        <authorList>
            <person name="Miliotis G."/>
            <person name="Sengupta P."/>
            <person name="Hameed A."/>
            <person name="Chuvochina M."/>
            <person name="Mcdonagh F."/>
            <person name="Simpson A.C."/>
            <person name="Singh N.K."/>
            <person name="Rekha P.D."/>
            <person name="Raman K."/>
            <person name="Hugenholtz P."/>
            <person name="Venkateswaran K."/>
        </authorList>
    </citation>
    <scope>NUCLEOTIDE SEQUENCE [LARGE SCALE GENOMIC DNA]</scope>
    <source>
        <strain evidence="1 2">CC-YMP-6</strain>
    </source>
</reference>
<evidence type="ECO:0000313" key="2">
    <source>
        <dbReference type="Proteomes" id="UP001275315"/>
    </source>
</evidence>
<dbReference type="RefSeq" id="WP_320378465.1">
    <property type="nucleotide sequence ID" value="NZ_JAWDIQ010000001.1"/>
</dbReference>
<evidence type="ECO:0000313" key="1">
    <source>
        <dbReference type="EMBL" id="MDY0407670.1"/>
    </source>
</evidence>
<accession>A0ABU5CMU9</accession>
<name>A0ABU5CMU9_9BACI</name>
<comment type="caution">
    <text evidence="1">The sequence shown here is derived from an EMBL/GenBank/DDBJ whole genome shotgun (WGS) entry which is preliminary data.</text>
</comment>
<dbReference type="Proteomes" id="UP001275315">
    <property type="component" value="Unassembled WGS sequence"/>
</dbReference>
<proteinExistence type="predicted"/>
<sequence length="280" mass="32361">MKINASYPYPVLYMNNDDYVNSSFETRIGVEETFGEVKFSAKFDLSNVGMKRLIESGQCAYALHIECGRTSYRQVYESFKETMEVSIKDENLRGKVTIHSFVVAKVKIENYTNYQLNDWFKDIPITFEKGNMLAIGNAIEVTLFEDNMEMLNLPSIINITKSEKKEFMEVELNADFIMISLPAYEYDRYATNANSRLKNTIISAVILPSLVHVFTEMYQSNDYVDYTWYQVLEKIFADNNVSIHDVGSDTLPALKAAQMILRKPLKTSFNEIEKFNQMED</sequence>